<feature type="domain" description="DUF1648" evidence="2">
    <location>
        <begin position="26"/>
        <end position="70"/>
    </location>
</feature>
<dbReference type="RefSeq" id="WP_066464058.1">
    <property type="nucleotide sequence ID" value="NZ_MATO01000034.1"/>
</dbReference>
<protein>
    <recommendedName>
        <fullName evidence="2">DUF1648 domain-containing protein</fullName>
    </recommendedName>
</protein>
<keyword evidence="4" id="KW-1185">Reference proteome</keyword>
<evidence type="ECO:0000256" key="1">
    <source>
        <dbReference type="SAM" id="Phobius"/>
    </source>
</evidence>
<proteinExistence type="predicted"/>
<dbReference type="Proteomes" id="UP000093482">
    <property type="component" value="Unassembled WGS sequence"/>
</dbReference>
<dbReference type="OrthoDB" id="9808690at2"/>
<accession>A0A1C0YU88</accession>
<dbReference type="AlphaFoldDB" id="A0A1C0YU88"/>
<dbReference type="Pfam" id="PF07853">
    <property type="entry name" value="DUF1648"/>
    <property type="match status" value="1"/>
</dbReference>
<keyword evidence="1" id="KW-0472">Membrane</keyword>
<feature type="transmembrane region" description="Helical" evidence="1">
    <location>
        <begin position="139"/>
        <end position="162"/>
    </location>
</feature>
<sequence>MQKNIEFTLHKTWWRHAFDLIGLSSVALAIVYTLIHWSQLPEAVPIHFKAIGQTESYGSRYALFLIPTIAAALYAFFHNIEKRPYLHNYFALTDRIAPTLYKTRSLLAHIVKNLTMLLLSYAMVSLVESAMHGTSSLNMWVFGSLLGFVLLPAVIGYVYSVLLQLNVLQR</sequence>
<keyword evidence="1" id="KW-1133">Transmembrane helix</keyword>
<gene>
    <name evidence="3" type="ORF">A6K76_01280</name>
</gene>
<feature type="transmembrane region" description="Helical" evidence="1">
    <location>
        <begin position="106"/>
        <end position="127"/>
    </location>
</feature>
<organism evidence="3 4">
    <name type="scientific">Caryophanon latum</name>
    <dbReference type="NCBI Taxonomy" id="33977"/>
    <lineage>
        <taxon>Bacteria</taxon>
        <taxon>Bacillati</taxon>
        <taxon>Bacillota</taxon>
        <taxon>Bacilli</taxon>
        <taxon>Bacillales</taxon>
        <taxon>Caryophanaceae</taxon>
        <taxon>Caryophanon</taxon>
    </lineage>
</organism>
<feature type="transmembrane region" description="Helical" evidence="1">
    <location>
        <begin position="58"/>
        <end position="77"/>
    </location>
</feature>
<comment type="caution">
    <text evidence="3">The sequence shown here is derived from an EMBL/GenBank/DDBJ whole genome shotgun (WGS) entry which is preliminary data.</text>
</comment>
<evidence type="ECO:0000313" key="3">
    <source>
        <dbReference type="EMBL" id="OCS90712.1"/>
    </source>
</evidence>
<evidence type="ECO:0000259" key="2">
    <source>
        <dbReference type="Pfam" id="PF07853"/>
    </source>
</evidence>
<name>A0A1C0YU88_9BACL</name>
<feature type="transmembrane region" description="Helical" evidence="1">
    <location>
        <begin position="20"/>
        <end position="38"/>
    </location>
</feature>
<dbReference type="EMBL" id="MATO01000034">
    <property type="protein sequence ID" value="OCS90712.1"/>
    <property type="molecule type" value="Genomic_DNA"/>
</dbReference>
<reference evidence="3 4" key="1">
    <citation type="submission" date="2016-07" db="EMBL/GenBank/DDBJ databases">
        <title>Caryophanon latum genome sequencing.</title>
        <authorList>
            <person name="Verma A."/>
            <person name="Pal Y."/>
            <person name="Krishnamurthi S."/>
        </authorList>
    </citation>
    <scope>NUCLEOTIDE SEQUENCE [LARGE SCALE GENOMIC DNA]</scope>
    <source>
        <strain evidence="3 4">DSM 14151</strain>
    </source>
</reference>
<evidence type="ECO:0000313" key="4">
    <source>
        <dbReference type="Proteomes" id="UP000093482"/>
    </source>
</evidence>
<keyword evidence="1" id="KW-0812">Transmembrane</keyword>
<dbReference type="InterPro" id="IPR012867">
    <property type="entry name" value="DUF1648"/>
</dbReference>